<dbReference type="RefSeq" id="XP_005175743.1">
    <property type="nucleotide sequence ID" value="XM_005175686.3"/>
</dbReference>
<dbReference type="PANTHER" id="PTHR21084:SF1">
    <property type="entry name" value="DENSE INCISORS"/>
    <property type="match status" value="1"/>
</dbReference>
<dbReference type="OrthoDB" id="6407068at2759"/>
<organism evidence="1">
    <name type="scientific">Musca domestica</name>
    <name type="common">House fly</name>
    <dbReference type="NCBI Taxonomy" id="7370"/>
    <lineage>
        <taxon>Eukaryota</taxon>
        <taxon>Metazoa</taxon>
        <taxon>Ecdysozoa</taxon>
        <taxon>Arthropoda</taxon>
        <taxon>Hexapoda</taxon>
        <taxon>Insecta</taxon>
        <taxon>Pterygota</taxon>
        <taxon>Neoptera</taxon>
        <taxon>Endopterygota</taxon>
        <taxon>Diptera</taxon>
        <taxon>Brachycera</taxon>
        <taxon>Muscomorpha</taxon>
        <taxon>Muscoidea</taxon>
        <taxon>Muscidae</taxon>
        <taxon>Musca</taxon>
    </lineage>
</organism>
<keyword evidence="2" id="KW-1185">Reference proteome</keyword>
<dbReference type="EnsemblMetazoa" id="MDOA000701-RA">
    <property type="protein sequence ID" value="MDOA000701-PA"/>
    <property type="gene ID" value="MDOA000701"/>
</dbReference>
<dbReference type="KEGG" id="mde:101895518"/>
<dbReference type="VEuPathDB" id="VectorBase:MDOA000701"/>
<sequence>MPFSDREKSGVIDLLQNEEQNVPVLLQLARTVTKNVVEVDSTADALEYIFTHTDDCLTLLNRKAITKEILFKYLHSKQIPFQKDFTKTNLAKRVVEYWNSECPIEDEKRYQNGLANECLQSTELACVSHNTHSSTSLSQESEFPINLLARKFSEWFFNNYNQNLLKPQDFWPDARLMLQITASDGCEEHSCDNANSLLDTLYETRKLFHFFFNPNLTHSGVQGRMDIHGLVLVLACGTLHTQMDCVGIFECSFGLMRDPFSENNWKTKTIQLMLRSKGAPSNPSLQESDTLKEALTLPVSQEDLS</sequence>
<evidence type="ECO:0000313" key="3">
    <source>
        <dbReference type="RefSeq" id="XP_005175743.1"/>
    </source>
</evidence>
<reference evidence="3" key="2">
    <citation type="submission" date="2025-04" db="UniProtKB">
        <authorList>
            <consortium name="RefSeq"/>
        </authorList>
    </citation>
    <scope>IDENTIFICATION</scope>
    <source>
        <strain evidence="3">Aabys</strain>
    </source>
</reference>
<dbReference type="PANTHER" id="PTHR21084">
    <property type="entry name" value="DENSE INCISORS"/>
    <property type="match status" value="1"/>
</dbReference>
<evidence type="ECO:0000313" key="1">
    <source>
        <dbReference type="EnsemblMetazoa" id="MDOA000701-PA"/>
    </source>
</evidence>
<dbReference type="Proteomes" id="UP001652621">
    <property type="component" value="Unplaced"/>
</dbReference>
<dbReference type="InterPro" id="IPR026698">
    <property type="entry name" value="UPF_C3orf38"/>
</dbReference>
<reference evidence="1" key="1">
    <citation type="submission" date="2020-05" db="UniProtKB">
        <authorList>
            <consortium name="EnsemblMetazoa"/>
        </authorList>
    </citation>
    <scope>IDENTIFICATION</scope>
    <source>
        <strain evidence="1">Aabys</strain>
    </source>
</reference>
<dbReference type="Pfam" id="PF15008">
    <property type="entry name" value="DUF4518"/>
    <property type="match status" value="1"/>
</dbReference>
<dbReference type="STRING" id="7370.A0A1I8M2X6"/>
<accession>A0A1I8M2X6</accession>
<name>A0A1I8M2X6_MUSDO</name>
<gene>
    <name evidence="1" type="primary">101895518</name>
    <name evidence="3" type="synonym">LOC101895518</name>
</gene>
<protein>
    <submittedName>
        <fullName evidence="3">Uncharacterized protein C3orf38 homolog</fullName>
    </submittedName>
</protein>
<evidence type="ECO:0000313" key="2">
    <source>
        <dbReference type="Proteomes" id="UP001652621"/>
    </source>
</evidence>
<dbReference type="AlphaFoldDB" id="A0A1I8M2X6"/>
<dbReference type="VEuPathDB" id="VectorBase:MDOMA2_020523"/>
<proteinExistence type="predicted"/>
<dbReference type="GeneID" id="101895518"/>
<dbReference type="eggNOG" id="ENOG502RKN5">
    <property type="taxonomic scope" value="Eukaryota"/>
</dbReference>